<gene>
    <name evidence="1" type="ORF">V0288_20330</name>
</gene>
<name>A0AAW9QYX6_9CHRO</name>
<comment type="caution">
    <text evidence="1">The sequence shown here is derived from an EMBL/GenBank/DDBJ whole genome shotgun (WGS) entry which is preliminary data.</text>
</comment>
<proteinExistence type="predicted"/>
<sequence>MNKNKTIPAFQQVFFTVLSLTLLSGGVSCWMASHPDLSPQQNRIFENAMATWQIGVGAIVGLLGGKATDLLRVDGEESDE</sequence>
<accession>A0AAW9QYX6</accession>
<dbReference type="AlphaFoldDB" id="A0AAW9QYX6"/>
<reference evidence="1 2" key="1">
    <citation type="submission" date="2024-01" db="EMBL/GenBank/DDBJ databases">
        <title>Genomic insights into the taxonomy and metabolism of the cyanobacterium Pannus brasiliensis CCIBt3594.</title>
        <authorList>
            <person name="Machado M."/>
            <person name="Botero N.B."/>
            <person name="Andreote A.P.D."/>
            <person name="Feitosa A.M.T."/>
            <person name="Popin R."/>
            <person name="Sivonen K."/>
            <person name="Fiore M.F."/>
        </authorList>
    </citation>
    <scope>NUCLEOTIDE SEQUENCE [LARGE SCALE GENOMIC DNA]</scope>
    <source>
        <strain evidence="1 2">CCIBt3594</strain>
    </source>
</reference>
<dbReference type="EMBL" id="JBAFSM010000050">
    <property type="protein sequence ID" value="MEG3439486.1"/>
    <property type="molecule type" value="Genomic_DNA"/>
</dbReference>
<protein>
    <submittedName>
        <fullName evidence="1">Uncharacterized protein</fullName>
    </submittedName>
</protein>
<dbReference type="RefSeq" id="WP_332866971.1">
    <property type="nucleotide sequence ID" value="NZ_JBAFSM010000050.1"/>
</dbReference>
<evidence type="ECO:0000313" key="2">
    <source>
        <dbReference type="Proteomes" id="UP001328733"/>
    </source>
</evidence>
<dbReference type="PROSITE" id="PS51257">
    <property type="entry name" value="PROKAR_LIPOPROTEIN"/>
    <property type="match status" value="1"/>
</dbReference>
<organism evidence="1 2">
    <name type="scientific">Pannus brasiliensis CCIBt3594</name>
    <dbReference type="NCBI Taxonomy" id="1427578"/>
    <lineage>
        <taxon>Bacteria</taxon>
        <taxon>Bacillati</taxon>
        <taxon>Cyanobacteriota</taxon>
        <taxon>Cyanophyceae</taxon>
        <taxon>Oscillatoriophycideae</taxon>
        <taxon>Chroococcales</taxon>
        <taxon>Microcystaceae</taxon>
        <taxon>Pannus</taxon>
    </lineage>
</organism>
<dbReference type="Proteomes" id="UP001328733">
    <property type="component" value="Unassembled WGS sequence"/>
</dbReference>
<keyword evidence="2" id="KW-1185">Reference proteome</keyword>
<evidence type="ECO:0000313" key="1">
    <source>
        <dbReference type="EMBL" id="MEG3439486.1"/>
    </source>
</evidence>